<evidence type="ECO:0000259" key="1">
    <source>
        <dbReference type="Pfam" id="PF18288"/>
    </source>
</evidence>
<gene>
    <name evidence="2" type="ORF">ADU59_23170</name>
</gene>
<dbReference type="PANTHER" id="PTHR43211">
    <property type="entry name" value="FUMARYLACETOACETATE HYDROLASE"/>
    <property type="match status" value="1"/>
</dbReference>
<dbReference type="RefSeq" id="WP_068957012.1">
    <property type="nucleotide sequence ID" value="NZ_LGLV01000016.1"/>
</dbReference>
<evidence type="ECO:0000313" key="2">
    <source>
        <dbReference type="EMBL" id="OBZ92995.1"/>
    </source>
</evidence>
<name>A0A1C7NVF6_9HYPH</name>
<dbReference type="Pfam" id="PF18288">
    <property type="entry name" value="FAA_hydro_N_2"/>
    <property type="match status" value="1"/>
</dbReference>
<dbReference type="Gene3D" id="3.90.850.10">
    <property type="entry name" value="Fumarylacetoacetase-like, C-terminal domain"/>
    <property type="match status" value="1"/>
</dbReference>
<dbReference type="Proteomes" id="UP000093111">
    <property type="component" value="Unassembled WGS sequence"/>
</dbReference>
<dbReference type="PANTHER" id="PTHR43211:SF1">
    <property type="entry name" value="BLL6422 PROTEIN"/>
    <property type="match status" value="1"/>
</dbReference>
<sequence length="248" mass="24920">MKLATLKDSTRDGKLVVVSKDLTRCSEVGHIARTLQAALDDWAHAGPRLARVAIGVETGAQPTTRFHEHDAASPLPRAFFWAGGSGGFSGPRDPILVAAGSAGIAATAQLAVIVDDVDVQAGADAAKQAILLVLLANDISAGGTGAATSFSPVAVTPDELGEGAELSLLIRHNGKPLEGGKGSVSAAATAVAAAAGTRPLVAGSIVATGSCLATSALSIGDTVRVEMNDRTGHSIFGAIEQTVETRGK</sequence>
<keyword evidence="3" id="KW-1185">Reference proteome</keyword>
<comment type="caution">
    <text evidence="2">The sequence shown here is derived from an EMBL/GenBank/DDBJ whole genome shotgun (WGS) entry which is preliminary data.</text>
</comment>
<dbReference type="InterPro" id="IPR036663">
    <property type="entry name" value="Fumarylacetoacetase_C_sf"/>
</dbReference>
<dbReference type="EMBL" id="LGLV01000016">
    <property type="protein sequence ID" value="OBZ92995.1"/>
    <property type="molecule type" value="Genomic_DNA"/>
</dbReference>
<evidence type="ECO:0000313" key="3">
    <source>
        <dbReference type="Proteomes" id="UP000093111"/>
    </source>
</evidence>
<dbReference type="OrthoDB" id="9775905at2"/>
<dbReference type="STRING" id="1612624.ADU59_23170"/>
<dbReference type="SUPFAM" id="SSF56529">
    <property type="entry name" value="FAH"/>
    <property type="match status" value="1"/>
</dbReference>
<dbReference type="PATRIC" id="fig|1612624.7.peg.2318"/>
<accession>A0A1C7NVF6</accession>
<dbReference type="InterPro" id="IPR041072">
    <property type="entry name" value="FAA_hydro_N"/>
</dbReference>
<feature type="domain" description="Fumarylacetoacetase N-terminal" evidence="1">
    <location>
        <begin position="1"/>
        <end position="77"/>
    </location>
</feature>
<organism evidence="2 3">
    <name type="scientific">Pararhizobium polonicum</name>
    <dbReference type="NCBI Taxonomy" id="1612624"/>
    <lineage>
        <taxon>Bacteria</taxon>
        <taxon>Pseudomonadati</taxon>
        <taxon>Pseudomonadota</taxon>
        <taxon>Alphaproteobacteria</taxon>
        <taxon>Hyphomicrobiales</taxon>
        <taxon>Rhizobiaceae</taxon>
        <taxon>Rhizobium/Agrobacterium group</taxon>
        <taxon>Pararhizobium</taxon>
    </lineage>
</organism>
<protein>
    <recommendedName>
        <fullName evidence="1">Fumarylacetoacetase N-terminal domain-containing protein</fullName>
    </recommendedName>
</protein>
<dbReference type="GO" id="GO:0003824">
    <property type="term" value="F:catalytic activity"/>
    <property type="evidence" value="ECO:0007669"/>
    <property type="project" value="InterPro"/>
</dbReference>
<reference evidence="2 3" key="1">
    <citation type="journal article" date="2016" name="Syst. Appl. Microbiol.">
        <title>Pararhizobium polonicum sp. nov. isolated from tumors on stone fruit rootstocks.</title>
        <authorList>
            <person name="Pulawska J."/>
            <person name="Kuzmanovic N."/>
            <person name="Willems A."/>
            <person name="Pothier J.F."/>
        </authorList>
    </citation>
    <scope>NUCLEOTIDE SEQUENCE [LARGE SCALE GENOMIC DNA]</scope>
    <source>
        <strain evidence="2 3">F5.1</strain>
    </source>
</reference>
<dbReference type="AlphaFoldDB" id="A0A1C7NVF6"/>
<proteinExistence type="predicted"/>